<keyword evidence="2" id="KW-1185">Reference proteome</keyword>
<dbReference type="EMBL" id="JAVDSG010000001">
    <property type="protein sequence ID" value="MDR6591780.1"/>
    <property type="molecule type" value="Genomic_DNA"/>
</dbReference>
<name>A0ABU1PME1_9PSEU</name>
<dbReference type="RefSeq" id="WP_310302418.1">
    <property type="nucleotide sequence ID" value="NZ_JAVDSG010000001.1"/>
</dbReference>
<dbReference type="Proteomes" id="UP001268819">
    <property type="component" value="Unassembled WGS sequence"/>
</dbReference>
<evidence type="ECO:0000313" key="2">
    <source>
        <dbReference type="Proteomes" id="UP001268819"/>
    </source>
</evidence>
<accession>A0ABU1PME1</accession>
<gene>
    <name evidence="1" type="ORF">J2S66_000164</name>
</gene>
<organism evidence="1 2">
    <name type="scientific">Saccharothrix longispora</name>
    <dbReference type="NCBI Taxonomy" id="33920"/>
    <lineage>
        <taxon>Bacteria</taxon>
        <taxon>Bacillati</taxon>
        <taxon>Actinomycetota</taxon>
        <taxon>Actinomycetes</taxon>
        <taxon>Pseudonocardiales</taxon>
        <taxon>Pseudonocardiaceae</taxon>
        <taxon>Saccharothrix</taxon>
    </lineage>
</organism>
<evidence type="ECO:0000313" key="1">
    <source>
        <dbReference type="EMBL" id="MDR6591780.1"/>
    </source>
</evidence>
<protein>
    <submittedName>
        <fullName evidence="1">Uncharacterized protein</fullName>
    </submittedName>
</protein>
<reference evidence="1 2" key="1">
    <citation type="submission" date="2023-07" db="EMBL/GenBank/DDBJ databases">
        <title>Sequencing the genomes of 1000 actinobacteria strains.</title>
        <authorList>
            <person name="Klenk H.-P."/>
        </authorList>
    </citation>
    <scope>NUCLEOTIDE SEQUENCE [LARGE SCALE GENOMIC DNA]</scope>
    <source>
        <strain evidence="1 2">DSM 43749</strain>
    </source>
</reference>
<comment type="caution">
    <text evidence="1">The sequence shown here is derived from an EMBL/GenBank/DDBJ whole genome shotgun (WGS) entry which is preliminary data.</text>
</comment>
<sequence>MNANTYAFLVHNENDWNDFEPFLREAQTAGLTTWAYLVPPTECPGVDDTCSTYLPHKKDYLAWARAIGALADEYAVLKAWAMDDFYYNRAFFTPAYTGQIRAAAGIDFYPVVYVHQLTEAFTISYANVMDSLILPFNDSPNRNTVWTGSLRGHLDTAVALLAAKSKKLLLMPYAATLSATTVTPDVGYVRTVTAVGIEYVKAGKIAGVVQYALPLTPDLPQAGDVSFAHTGRGGLVFTVHSNTDTQAGDFAAASTAVRLDPGSTSCSMVLWHQDNWGDNTPGYHMKQALIGGTKVWERDIASEGTDWYTSSPRDLTPYLTNGVGTLMLRLYEAKGVANYRVLVRFDDIRLTGCHIANPDFETTGGWTMTRGNGPVFGGTHISDPVYSTTVHSTVAALYTT</sequence>
<proteinExistence type="predicted"/>